<evidence type="ECO:0000256" key="13">
    <source>
        <dbReference type="PIRSR" id="PIRSR602401-1"/>
    </source>
</evidence>
<keyword evidence="9 14" id="KW-0560">Oxidoreductase</keyword>
<evidence type="ECO:0000256" key="12">
    <source>
        <dbReference type="ARBA" id="ARBA00023136"/>
    </source>
</evidence>
<evidence type="ECO:0000256" key="8">
    <source>
        <dbReference type="ARBA" id="ARBA00022989"/>
    </source>
</evidence>
<dbReference type="GO" id="GO:0016020">
    <property type="term" value="C:membrane"/>
    <property type="evidence" value="ECO:0007669"/>
    <property type="project" value="UniProtKB-SubCell"/>
</dbReference>
<dbReference type="PRINTS" id="PR00463">
    <property type="entry name" value="EP450I"/>
</dbReference>
<evidence type="ECO:0000256" key="7">
    <source>
        <dbReference type="ARBA" id="ARBA00022723"/>
    </source>
</evidence>
<keyword evidence="5 13" id="KW-0349">Heme</keyword>
<evidence type="ECO:0000256" key="10">
    <source>
        <dbReference type="ARBA" id="ARBA00023004"/>
    </source>
</evidence>
<dbReference type="PANTHER" id="PTHR46300">
    <property type="entry name" value="P450, PUTATIVE (EUROFUNG)-RELATED-RELATED"/>
    <property type="match status" value="1"/>
</dbReference>
<dbReference type="GO" id="GO:0004497">
    <property type="term" value="F:monooxygenase activity"/>
    <property type="evidence" value="ECO:0007669"/>
    <property type="project" value="UniProtKB-KW"/>
</dbReference>
<dbReference type="SUPFAM" id="SSF48264">
    <property type="entry name" value="Cytochrome P450"/>
    <property type="match status" value="1"/>
</dbReference>
<comment type="subcellular location">
    <subcellularLocation>
        <location evidence="2">Membrane</location>
    </subcellularLocation>
</comment>
<dbReference type="InterPro" id="IPR050364">
    <property type="entry name" value="Cytochrome_P450_fung"/>
</dbReference>
<evidence type="ECO:0000256" key="9">
    <source>
        <dbReference type="ARBA" id="ARBA00023002"/>
    </source>
</evidence>
<dbReference type="PANTHER" id="PTHR46300:SF2">
    <property type="entry name" value="CYTOCHROME P450 MONOOXYGENASE ALNH-RELATED"/>
    <property type="match status" value="1"/>
</dbReference>
<comment type="pathway">
    <text evidence="3">Secondary metabolite biosynthesis.</text>
</comment>
<evidence type="ECO:0000256" key="14">
    <source>
        <dbReference type="RuleBase" id="RU000461"/>
    </source>
</evidence>
<evidence type="ECO:0000256" key="2">
    <source>
        <dbReference type="ARBA" id="ARBA00004370"/>
    </source>
</evidence>
<gene>
    <name evidence="15" type="ORF">M408DRAFT_329418</name>
</gene>
<reference evidence="15 16" key="1">
    <citation type="submission" date="2014-04" db="EMBL/GenBank/DDBJ databases">
        <authorList>
            <consortium name="DOE Joint Genome Institute"/>
            <person name="Kuo A."/>
            <person name="Zuccaro A."/>
            <person name="Kohler A."/>
            <person name="Nagy L.G."/>
            <person name="Floudas D."/>
            <person name="Copeland A."/>
            <person name="Barry K.W."/>
            <person name="Cichocki N."/>
            <person name="Veneault-Fourrey C."/>
            <person name="LaButti K."/>
            <person name="Lindquist E.A."/>
            <person name="Lipzen A."/>
            <person name="Lundell T."/>
            <person name="Morin E."/>
            <person name="Murat C."/>
            <person name="Sun H."/>
            <person name="Tunlid A."/>
            <person name="Henrissat B."/>
            <person name="Grigoriev I.V."/>
            <person name="Hibbett D.S."/>
            <person name="Martin F."/>
            <person name="Nordberg H.P."/>
            <person name="Cantor M.N."/>
            <person name="Hua S.X."/>
        </authorList>
    </citation>
    <scope>NUCLEOTIDE SEQUENCE [LARGE SCALE GENOMIC DNA]</scope>
    <source>
        <strain evidence="15 16">MAFF 305830</strain>
    </source>
</reference>
<keyword evidence="12" id="KW-0472">Membrane</keyword>
<proteinExistence type="inferred from homology"/>
<comment type="similarity">
    <text evidence="4 14">Belongs to the cytochrome P450 family.</text>
</comment>
<dbReference type="GO" id="GO:0020037">
    <property type="term" value="F:heme binding"/>
    <property type="evidence" value="ECO:0007669"/>
    <property type="project" value="InterPro"/>
</dbReference>
<keyword evidence="7 13" id="KW-0479">Metal-binding</keyword>
<dbReference type="STRING" id="933852.A0A0C2XGR6"/>
<keyword evidence="6" id="KW-0812">Transmembrane</keyword>
<dbReference type="InterPro" id="IPR017972">
    <property type="entry name" value="Cyt_P450_CS"/>
</dbReference>
<keyword evidence="16" id="KW-1185">Reference proteome</keyword>
<reference evidence="16" key="2">
    <citation type="submission" date="2015-01" db="EMBL/GenBank/DDBJ databases">
        <title>Evolutionary Origins and Diversification of the Mycorrhizal Mutualists.</title>
        <authorList>
            <consortium name="DOE Joint Genome Institute"/>
            <consortium name="Mycorrhizal Genomics Consortium"/>
            <person name="Kohler A."/>
            <person name="Kuo A."/>
            <person name="Nagy L.G."/>
            <person name="Floudas D."/>
            <person name="Copeland A."/>
            <person name="Barry K.W."/>
            <person name="Cichocki N."/>
            <person name="Veneault-Fourrey C."/>
            <person name="LaButti K."/>
            <person name="Lindquist E.A."/>
            <person name="Lipzen A."/>
            <person name="Lundell T."/>
            <person name="Morin E."/>
            <person name="Murat C."/>
            <person name="Riley R."/>
            <person name="Ohm R."/>
            <person name="Sun H."/>
            <person name="Tunlid A."/>
            <person name="Henrissat B."/>
            <person name="Grigoriev I.V."/>
            <person name="Hibbett D.S."/>
            <person name="Martin F."/>
        </authorList>
    </citation>
    <scope>NUCLEOTIDE SEQUENCE [LARGE SCALE GENOMIC DNA]</scope>
    <source>
        <strain evidence="16">MAFF 305830</strain>
    </source>
</reference>
<dbReference type="InterPro" id="IPR036396">
    <property type="entry name" value="Cyt_P450_sf"/>
</dbReference>
<accession>A0A0C2XGR6</accession>
<dbReference type="InterPro" id="IPR001128">
    <property type="entry name" value="Cyt_P450"/>
</dbReference>
<evidence type="ECO:0000256" key="5">
    <source>
        <dbReference type="ARBA" id="ARBA00022617"/>
    </source>
</evidence>
<evidence type="ECO:0000256" key="1">
    <source>
        <dbReference type="ARBA" id="ARBA00001971"/>
    </source>
</evidence>
<dbReference type="OrthoDB" id="2789670at2759"/>
<dbReference type="HOGENOM" id="CLU_001570_2_3_1"/>
<dbReference type="AlphaFoldDB" id="A0A0C2XGR6"/>
<evidence type="ECO:0000256" key="3">
    <source>
        <dbReference type="ARBA" id="ARBA00005179"/>
    </source>
</evidence>
<organism evidence="15 16">
    <name type="scientific">Serendipita vermifera MAFF 305830</name>
    <dbReference type="NCBI Taxonomy" id="933852"/>
    <lineage>
        <taxon>Eukaryota</taxon>
        <taxon>Fungi</taxon>
        <taxon>Dikarya</taxon>
        <taxon>Basidiomycota</taxon>
        <taxon>Agaricomycotina</taxon>
        <taxon>Agaricomycetes</taxon>
        <taxon>Sebacinales</taxon>
        <taxon>Serendipitaceae</taxon>
        <taxon>Serendipita</taxon>
    </lineage>
</organism>
<dbReference type="EMBL" id="KN824293">
    <property type="protein sequence ID" value="KIM28312.1"/>
    <property type="molecule type" value="Genomic_DNA"/>
</dbReference>
<name>A0A0C2XGR6_SERVB</name>
<evidence type="ECO:0000256" key="11">
    <source>
        <dbReference type="ARBA" id="ARBA00023033"/>
    </source>
</evidence>
<sequence length="508" mass="57155">MELTLNRLGDSPLKLVGVTVSIATIGYVLVQGLKKMTDNSNRLPPPPGPPHRFLIGNLLQFPKDHFYKRFCEWQREYGDIVSVEIPGASMVILNSYEMVQELLNKRPSSTAGRKAGYMVLEVMRIKWLTSLIQPGLHHSNQRKMLRRGIGPQRVGSHDSIIESNASKLMITLQNFNGDPRSLILQAVGKIVIEVAYGTKLPMSMSKGLSSWNNELMELANHAFFNFWFVDIFHFLRYIPSWMPGAKFKRIGDRCTWLSNQIRHAPFEMAMALHKSGEIGHSLAADLLDEFGPGDDVMDALGVLYFAIMAFVNALLLFPEVSKKVYEEVIGVTDGARLPRISDRPNLPYSEAVWKEAFRWNTFTPIGVPHVNTQDEVINGYFIKSGTIININNGFILSDPNVWGDPENFRPERFLTDDANSLPNPLSVVFGYGMRVCPGIHLADRTGFHIGTMVAALYDVAPLEGKNRPRPELAEYTDAAFRMPIGVEARFIPRDSHTLELLKDVKLDD</sequence>
<dbReference type="GO" id="GO:0005506">
    <property type="term" value="F:iron ion binding"/>
    <property type="evidence" value="ECO:0007669"/>
    <property type="project" value="InterPro"/>
</dbReference>
<dbReference type="Gene3D" id="1.10.630.10">
    <property type="entry name" value="Cytochrome P450"/>
    <property type="match status" value="1"/>
</dbReference>
<keyword evidence="8" id="KW-1133">Transmembrane helix</keyword>
<evidence type="ECO:0000256" key="4">
    <source>
        <dbReference type="ARBA" id="ARBA00010617"/>
    </source>
</evidence>
<evidence type="ECO:0000313" key="15">
    <source>
        <dbReference type="EMBL" id="KIM28312.1"/>
    </source>
</evidence>
<dbReference type="PROSITE" id="PS00086">
    <property type="entry name" value="CYTOCHROME_P450"/>
    <property type="match status" value="1"/>
</dbReference>
<dbReference type="GO" id="GO:0016705">
    <property type="term" value="F:oxidoreductase activity, acting on paired donors, with incorporation or reduction of molecular oxygen"/>
    <property type="evidence" value="ECO:0007669"/>
    <property type="project" value="InterPro"/>
</dbReference>
<keyword evidence="10 13" id="KW-0408">Iron</keyword>
<keyword evidence="11 14" id="KW-0503">Monooxygenase</keyword>
<evidence type="ECO:0008006" key="17">
    <source>
        <dbReference type="Google" id="ProtNLM"/>
    </source>
</evidence>
<dbReference type="Pfam" id="PF00067">
    <property type="entry name" value="p450"/>
    <property type="match status" value="2"/>
</dbReference>
<comment type="cofactor">
    <cofactor evidence="1 13">
        <name>heme</name>
        <dbReference type="ChEBI" id="CHEBI:30413"/>
    </cofactor>
</comment>
<feature type="binding site" description="axial binding residue" evidence="13">
    <location>
        <position position="436"/>
    </location>
    <ligand>
        <name>heme</name>
        <dbReference type="ChEBI" id="CHEBI:30413"/>
    </ligand>
    <ligandPart>
        <name>Fe</name>
        <dbReference type="ChEBI" id="CHEBI:18248"/>
    </ligandPart>
</feature>
<dbReference type="Proteomes" id="UP000054097">
    <property type="component" value="Unassembled WGS sequence"/>
</dbReference>
<protein>
    <recommendedName>
        <fullName evidence="17">Cytochrome P450</fullName>
    </recommendedName>
</protein>
<evidence type="ECO:0000256" key="6">
    <source>
        <dbReference type="ARBA" id="ARBA00022692"/>
    </source>
</evidence>
<dbReference type="InterPro" id="IPR002401">
    <property type="entry name" value="Cyt_P450_E_grp-I"/>
</dbReference>
<evidence type="ECO:0000313" key="16">
    <source>
        <dbReference type="Proteomes" id="UP000054097"/>
    </source>
</evidence>